<dbReference type="PANTHER" id="PTHR30328:SF54">
    <property type="entry name" value="HTH-TYPE TRANSCRIPTIONAL REPRESSOR SCO4008"/>
    <property type="match status" value="1"/>
</dbReference>
<dbReference type="InterPro" id="IPR041474">
    <property type="entry name" value="NicS_C"/>
</dbReference>
<evidence type="ECO:0000313" key="5">
    <source>
        <dbReference type="Proteomes" id="UP000293874"/>
    </source>
</evidence>
<evidence type="ECO:0000313" key="4">
    <source>
        <dbReference type="EMBL" id="RZS67001.1"/>
    </source>
</evidence>
<dbReference type="InterPro" id="IPR050109">
    <property type="entry name" value="HTH-type_TetR-like_transc_reg"/>
</dbReference>
<reference evidence="4 5" key="1">
    <citation type="submission" date="2019-02" db="EMBL/GenBank/DDBJ databases">
        <title>Genomic Encyclopedia of Type Strains, Phase IV (KMG-IV): sequencing the most valuable type-strain genomes for metagenomic binning, comparative biology and taxonomic classification.</title>
        <authorList>
            <person name="Goeker M."/>
        </authorList>
    </citation>
    <scope>NUCLEOTIDE SEQUENCE [LARGE SCALE GENOMIC DNA]</scope>
    <source>
        <strain evidence="4 5">DSM 18116</strain>
    </source>
</reference>
<dbReference type="PRINTS" id="PR00455">
    <property type="entry name" value="HTHTETR"/>
</dbReference>
<sequence length="206" mass="24127">MVDEKDKDQNTEQKILEAAKEVFLERGLDGARMQDIADKAGINKALLHYYFRSKDRLFDVIFREAAARFLPKLGELFASDMPLLEKIEKFVHFYIDMLQQNPHLPLFVLNEMQKVDGDEFMEFIWQGKQPALKAMATQVEEEIKKGTIKPIKPFHLLLNIVSMSIFPFVARPIVKLVWEVDDPQFKELMEERKKVVVQFILDSIRK</sequence>
<dbReference type="AlphaFoldDB" id="A0A4Q7MFX9"/>
<keyword evidence="1 2" id="KW-0238">DNA-binding</keyword>
<dbReference type="PROSITE" id="PS50977">
    <property type="entry name" value="HTH_TETR_2"/>
    <property type="match status" value="1"/>
</dbReference>
<feature type="DNA-binding region" description="H-T-H motif" evidence="2">
    <location>
        <begin position="32"/>
        <end position="51"/>
    </location>
</feature>
<organism evidence="4 5">
    <name type="scientific">Pseudobacter ginsenosidimutans</name>
    <dbReference type="NCBI Taxonomy" id="661488"/>
    <lineage>
        <taxon>Bacteria</taxon>
        <taxon>Pseudomonadati</taxon>
        <taxon>Bacteroidota</taxon>
        <taxon>Chitinophagia</taxon>
        <taxon>Chitinophagales</taxon>
        <taxon>Chitinophagaceae</taxon>
        <taxon>Pseudobacter</taxon>
    </lineage>
</organism>
<dbReference type="InterPro" id="IPR009057">
    <property type="entry name" value="Homeodomain-like_sf"/>
</dbReference>
<evidence type="ECO:0000256" key="1">
    <source>
        <dbReference type="ARBA" id="ARBA00023125"/>
    </source>
</evidence>
<dbReference type="SUPFAM" id="SSF46689">
    <property type="entry name" value="Homeodomain-like"/>
    <property type="match status" value="1"/>
</dbReference>
<dbReference type="Pfam" id="PF17938">
    <property type="entry name" value="TetR_C_29"/>
    <property type="match status" value="1"/>
</dbReference>
<evidence type="ECO:0000259" key="3">
    <source>
        <dbReference type="PROSITE" id="PS50977"/>
    </source>
</evidence>
<dbReference type="Proteomes" id="UP000293874">
    <property type="component" value="Unassembled WGS sequence"/>
</dbReference>
<dbReference type="InterPro" id="IPR036271">
    <property type="entry name" value="Tet_transcr_reg_TetR-rel_C_sf"/>
</dbReference>
<protein>
    <submittedName>
        <fullName evidence="4">TetR family transcriptional regulator</fullName>
    </submittedName>
</protein>
<proteinExistence type="predicted"/>
<dbReference type="OrthoDB" id="9789566at2"/>
<dbReference type="Gene3D" id="1.10.357.10">
    <property type="entry name" value="Tetracycline Repressor, domain 2"/>
    <property type="match status" value="1"/>
</dbReference>
<gene>
    <name evidence="4" type="ORF">EV199_5385</name>
</gene>
<name>A0A4Q7MFX9_9BACT</name>
<comment type="caution">
    <text evidence="4">The sequence shown here is derived from an EMBL/GenBank/DDBJ whole genome shotgun (WGS) entry which is preliminary data.</text>
</comment>
<dbReference type="Pfam" id="PF00440">
    <property type="entry name" value="TetR_N"/>
    <property type="match status" value="1"/>
</dbReference>
<dbReference type="PANTHER" id="PTHR30328">
    <property type="entry name" value="TRANSCRIPTIONAL REPRESSOR"/>
    <property type="match status" value="1"/>
</dbReference>
<dbReference type="GO" id="GO:0003677">
    <property type="term" value="F:DNA binding"/>
    <property type="evidence" value="ECO:0007669"/>
    <property type="project" value="UniProtKB-UniRule"/>
</dbReference>
<accession>A0A4Q7MFX9</accession>
<dbReference type="InterPro" id="IPR001647">
    <property type="entry name" value="HTH_TetR"/>
</dbReference>
<evidence type="ECO:0000256" key="2">
    <source>
        <dbReference type="PROSITE-ProRule" id="PRU00335"/>
    </source>
</evidence>
<dbReference type="RefSeq" id="WP_130543888.1">
    <property type="nucleotide sequence ID" value="NZ_CP042431.1"/>
</dbReference>
<feature type="domain" description="HTH tetR-type" evidence="3">
    <location>
        <begin position="9"/>
        <end position="69"/>
    </location>
</feature>
<dbReference type="EMBL" id="SGXA01000004">
    <property type="protein sequence ID" value="RZS67001.1"/>
    <property type="molecule type" value="Genomic_DNA"/>
</dbReference>
<keyword evidence="5" id="KW-1185">Reference proteome</keyword>
<dbReference type="SUPFAM" id="SSF48498">
    <property type="entry name" value="Tetracyclin repressor-like, C-terminal domain"/>
    <property type="match status" value="1"/>
</dbReference>